<accession>A0A8G0ZVC4</accession>
<dbReference type="InterPro" id="IPR016032">
    <property type="entry name" value="Sig_transdc_resp-reg_C-effctor"/>
</dbReference>
<dbReference type="InterPro" id="IPR000792">
    <property type="entry name" value="Tscrpt_reg_LuxR_C"/>
</dbReference>
<protein>
    <submittedName>
        <fullName evidence="5">Helix-turn-helix transcriptional regulator</fullName>
    </submittedName>
</protein>
<dbReference type="CDD" id="cd06170">
    <property type="entry name" value="LuxR_C_like"/>
    <property type="match status" value="1"/>
</dbReference>
<sequence length="341" mass="37693">MAAQSNGATLSLLTARAIDRLGAADFYDCLLAILGAAVPHDLAAMVRYSRATTPDLILPRIEPTTSMMAYYEHFYAFDPFYNHWMQSGEIGVFRLREMDTRIGRSLYAREFLTAMSIYDEIAVFLPPFGNASPTLILDRAKGAFTAAEMRRVREIFPLLAALHRRHISAFIAAGSVTERSPIGQPRPLRLVDHQGVTVFETQSWAEVTGRDPAVADALAVIAARGPCVIDLPGRMSLRRTQLPADFGPAPRGYCDEVTTDGTAHGFGGESGLPPQMVDLLSEREQQVALKMLQGYPVIEIARKLGLSRGTVKNYRLSIYRKLDITSERELFGEYIAAIRTP</sequence>
<dbReference type="AlphaFoldDB" id="A0A8G0ZVC4"/>
<dbReference type="GO" id="GO:0003677">
    <property type="term" value="F:DNA binding"/>
    <property type="evidence" value="ECO:0007669"/>
    <property type="project" value="UniProtKB-KW"/>
</dbReference>
<evidence type="ECO:0000313" key="6">
    <source>
        <dbReference type="Proteomes" id="UP000826300"/>
    </source>
</evidence>
<evidence type="ECO:0000259" key="4">
    <source>
        <dbReference type="PROSITE" id="PS50043"/>
    </source>
</evidence>
<dbReference type="PROSITE" id="PS50043">
    <property type="entry name" value="HTH_LUXR_2"/>
    <property type="match status" value="1"/>
</dbReference>
<dbReference type="RefSeq" id="WP_220661550.1">
    <property type="nucleotide sequence ID" value="NZ_CP069370.1"/>
</dbReference>
<keyword evidence="1" id="KW-0805">Transcription regulation</keyword>
<dbReference type="GO" id="GO:0006355">
    <property type="term" value="P:regulation of DNA-templated transcription"/>
    <property type="evidence" value="ECO:0007669"/>
    <property type="project" value="InterPro"/>
</dbReference>
<reference evidence="5" key="1">
    <citation type="submission" date="2021-02" db="EMBL/GenBank/DDBJ databases">
        <title>Rhodobacter shimadae sp. nov., an aerobic anoxygenic phototrophic bacterium isolated from a hot spring.</title>
        <authorList>
            <person name="Muramatsu S."/>
            <person name="Haruta S."/>
            <person name="Hirose S."/>
            <person name="Hanada S."/>
        </authorList>
    </citation>
    <scope>NUCLEOTIDE SEQUENCE</scope>
    <source>
        <strain evidence="5">N10</strain>
    </source>
</reference>
<evidence type="ECO:0000256" key="2">
    <source>
        <dbReference type="ARBA" id="ARBA00023125"/>
    </source>
</evidence>
<dbReference type="PANTHER" id="PTHR44688:SF16">
    <property type="entry name" value="DNA-BINDING TRANSCRIPTIONAL ACTIVATOR DEVR_DOSR"/>
    <property type="match status" value="1"/>
</dbReference>
<evidence type="ECO:0000256" key="3">
    <source>
        <dbReference type="ARBA" id="ARBA00023163"/>
    </source>
</evidence>
<dbReference type="PROSITE" id="PS00622">
    <property type="entry name" value="HTH_LUXR_1"/>
    <property type="match status" value="1"/>
</dbReference>
<dbReference type="KEGG" id="nsm:JO391_16575"/>
<dbReference type="Gene3D" id="1.10.10.10">
    <property type="entry name" value="Winged helix-like DNA-binding domain superfamily/Winged helix DNA-binding domain"/>
    <property type="match status" value="1"/>
</dbReference>
<dbReference type="PANTHER" id="PTHR44688">
    <property type="entry name" value="DNA-BINDING TRANSCRIPTIONAL ACTIVATOR DEVR_DOSR"/>
    <property type="match status" value="1"/>
</dbReference>
<organism evidence="5 6">
    <name type="scientific">Neotabrizicola shimadae</name>
    <dbReference type="NCBI Taxonomy" id="2807096"/>
    <lineage>
        <taxon>Bacteria</taxon>
        <taxon>Pseudomonadati</taxon>
        <taxon>Pseudomonadota</taxon>
        <taxon>Alphaproteobacteria</taxon>
        <taxon>Rhodobacterales</taxon>
        <taxon>Paracoccaceae</taxon>
        <taxon>Neotabrizicola</taxon>
    </lineage>
</organism>
<keyword evidence="2" id="KW-0238">DNA-binding</keyword>
<keyword evidence="3" id="KW-0804">Transcription</keyword>
<keyword evidence="6" id="KW-1185">Reference proteome</keyword>
<dbReference type="SMART" id="SM00421">
    <property type="entry name" value="HTH_LUXR"/>
    <property type="match status" value="1"/>
</dbReference>
<evidence type="ECO:0000313" key="5">
    <source>
        <dbReference type="EMBL" id="QYZ69330.1"/>
    </source>
</evidence>
<dbReference type="SUPFAM" id="SSF46894">
    <property type="entry name" value="C-terminal effector domain of the bipartite response regulators"/>
    <property type="match status" value="1"/>
</dbReference>
<gene>
    <name evidence="5" type="ORF">JO391_16575</name>
</gene>
<evidence type="ECO:0000256" key="1">
    <source>
        <dbReference type="ARBA" id="ARBA00023015"/>
    </source>
</evidence>
<proteinExistence type="predicted"/>
<dbReference type="Proteomes" id="UP000826300">
    <property type="component" value="Chromosome"/>
</dbReference>
<dbReference type="InterPro" id="IPR036388">
    <property type="entry name" value="WH-like_DNA-bd_sf"/>
</dbReference>
<feature type="domain" description="HTH luxR-type" evidence="4">
    <location>
        <begin position="273"/>
        <end position="339"/>
    </location>
</feature>
<dbReference type="EMBL" id="CP069370">
    <property type="protein sequence ID" value="QYZ69330.1"/>
    <property type="molecule type" value="Genomic_DNA"/>
</dbReference>
<dbReference type="Pfam" id="PF00196">
    <property type="entry name" value="GerE"/>
    <property type="match status" value="1"/>
</dbReference>
<dbReference type="PRINTS" id="PR00038">
    <property type="entry name" value="HTHLUXR"/>
</dbReference>
<name>A0A8G0ZVC4_9RHOB</name>